<organism evidence="1 2">
    <name type="scientific">Heyndrickxia faecalis</name>
    <dbReference type="NCBI Taxonomy" id="2824910"/>
    <lineage>
        <taxon>Bacteria</taxon>
        <taxon>Bacillati</taxon>
        <taxon>Bacillota</taxon>
        <taxon>Bacilli</taxon>
        <taxon>Bacillales</taxon>
        <taxon>Bacillaceae</taxon>
        <taxon>Heyndrickxia</taxon>
    </lineage>
</organism>
<reference evidence="1 2" key="1">
    <citation type="submission" date="2024-04" db="EMBL/GenBank/DDBJ databases">
        <title>Bacterial genomes from commercial probiotics.</title>
        <authorList>
            <person name="Brady R."/>
            <person name="Call G.B."/>
            <person name="Chaston J.M."/>
        </authorList>
    </citation>
    <scope>NUCLEOTIDE SEQUENCE [LARGE SCALE GENOMIC DNA]</scope>
    <source>
        <strain evidence="2">gbc_m</strain>
    </source>
</reference>
<proteinExistence type="predicted"/>
<dbReference type="RefSeq" id="WP_035182866.1">
    <property type="nucleotide sequence ID" value="NZ_JBBEWJ010000001.1"/>
</dbReference>
<dbReference type="Gene3D" id="3.40.50.150">
    <property type="entry name" value="Vaccinia Virus protein VP39"/>
    <property type="match status" value="1"/>
</dbReference>
<evidence type="ECO:0000313" key="2">
    <source>
        <dbReference type="Proteomes" id="UP001555176"/>
    </source>
</evidence>
<dbReference type="SUPFAM" id="SSF53335">
    <property type="entry name" value="S-adenosyl-L-methionine-dependent methyltransferases"/>
    <property type="match status" value="1"/>
</dbReference>
<keyword evidence="1" id="KW-0808">Transferase</keyword>
<dbReference type="Proteomes" id="UP001555176">
    <property type="component" value="Unassembled WGS sequence"/>
</dbReference>
<keyword evidence="2" id="KW-1185">Reference proteome</keyword>
<name>A0ABV3NJU4_9BACI</name>
<gene>
    <name evidence="1" type="ORF">ABC651_09810</name>
</gene>
<accession>A0ABV3NJU4</accession>
<dbReference type="EMBL" id="JBDGII010000023">
    <property type="protein sequence ID" value="MEW7079324.1"/>
    <property type="molecule type" value="Genomic_DNA"/>
</dbReference>
<keyword evidence="1" id="KW-0489">Methyltransferase</keyword>
<dbReference type="GO" id="GO:0008168">
    <property type="term" value="F:methyltransferase activity"/>
    <property type="evidence" value="ECO:0007669"/>
    <property type="project" value="UniProtKB-KW"/>
</dbReference>
<dbReference type="InterPro" id="IPR029063">
    <property type="entry name" value="SAM-dependent_MTases_sf"/>
</dbReference>
<protein>
    <submittedName>
        <fullName evidence="1">Methyltransferase domain-containing protein</fullName>
    </submittedName>
</protein>
<sequence length="151" mass="17848">MQRILDACCGSKMFWFDKQNEDVLYMDNRQLNDVLCDGRTLNINPDVIADFRDMPFADESFYLVVFDPPHLIHAGVDSWLAKKYGLLDELWQFDIKQGFEECMRVLKTNGTLIFKWNEDQVPLKEVLQAIDHKPLFGNRRSKTHWLVFMKD</sequence>
<dbReference type="GO" id="GO:0032259">
    <property type="term" value="P:methylation"/>
    <property type="evidence" value="ECO:0007669"/>
    <property type="project" value="UniProtKB-KW"/>
</dbReference>
<comment type="caution">
    <text evidence="1">The sequence shown here is derived from an EMBL/GenBank/DDBJ whole genome shotgun (WGS) entry which is preliminary data.</text>
</comment>
<evidence type="ECO:0000313" key="1">
    <source>
        <dbReference type="EMBL" id="MEW7079324.1"/>
    </source>
</evidence>